<keyword evidence="6" id="KW-1133">Transmembrane helix</keyword>
<feature type="chain" id="PRO_5035622598" description="alpha-L-fucosidase" evidence="7">
    <location>
        <begin position="24"/>
        <end position="135"/>
    </location>
</feature>
<accession>A0A820RW33</accession>
<organism evidence="10 11">
    <name type="scientific">Rotaria magnacalcarata</name>
    <dbReference type="NCBI Taxonomy" id="392030"/>
    <lineage>
        <taxon>Eukaryota</taxon>
        <taxon>Metazoa</taxon>
        <taxon>Spiralia</taxon>
        <taxon>Gnathifera</taxon>
        <taxon>Rotifera</taxon>
        <taxon>Eurotatoria</taxon>
        <taxon>Bdelloidea</taxon>
        <taxon>Philodinida</taxon>
        <taxon>Philodinidae</taxon>
        <taxon>Rotaria</taxon>
    </lineage>
</organism>
<keyword evidence="4" id="KW-0378">Hydrolase</keyword>
<evidence type="ECO:0000256" key="4">
    <source>
        <dbReference type="ARBA" id="ARBA00022801"/>
    </source>
</evidence>
<proteinExistence type="inferred from homology"/>
<dbReference type="GO" id="GO:0006004">
    <property type="term" value="P:fucose metabolic process"/>
    <property type="evidence" value="ECO:0007669"/>
    <property type="project" value="TreeGrafter"/>
</dbReference>
<dbReference type="Proteomes" id="UP000663866">
    <property type="component" value="Unassembled WGS sequence"/>
</dbReference>
<evidence type="ECO:0000313" key="11">
    <source>
        <dbReference type="Proteomes" id="UP000663866"/>
    </source>
</evidence>
<keyword evidence="5" id="KW-0326">Glycosidase</keyword>
<evidence type="ECO:0000256" key="3">
    <source>
        <dbReference type="ARBA" id="ARBA00022729"/>
    </source>
</evidence>
<dbReference type="GO" id="GO:0004560">
    <property type="term" value="F:alpha-L-fucosidase activity"/>
    <property type="evidence" value="ECO:0007669"/>
    <property type="project" value="UniProtKB-EC"/>
</dbReference>
<dbReference type="SUPFAM" id="SSF51445">
    <property type="entry name" value="(Trans)glycosidases"/>
    <property type="match status" value="1"/>
</dbReference>
<evidence type="ECO:0000313" key="9">
    <source>
        <dbReference type="EMBL" id="CAF2154545.1"/>
    </source>
</evidence>
<evidence type="ECO:0000256" key="6">
    <source>
        <dbReference type="SAM" id="Phobius"/>
    </source>
</evidence>
<evidence type="ECO:0000259" key="8">
    <source>
        <dbReference type="Pfam" id="PF01120"/>
    </source>
</evidence>
<sequence length="135" mass="15671">MQLLTTVLFVVVLYCSILPFSQQQYTPDWKSLDTRPLPAWYDESKIGIFIHWGVFSVPSFESEWFWWDWKGSSPSPAAVAFMNKTYPSDWTYADFASQFRAEFYNPNEWADIFAASGAKYVYIIAFAIIVLSLSF</sequence>
<dbReference type="GO" id="GO:0016139">
    <property type="term" value="P:glycoside catabolic process"/>
    <property type="evidence" value="ECO:0007669"/>
    <property type="project" value="TreeGrafter"/>
</dbReference>
<dbReference type="InterPro" id="IPR000933">
    <property type="entry name" value="Glyco_hydro_29"/>
</dbReference>
<dbReference type="InterPro" id="IPR057739">
    <property type="entry name" value="Glyco_hydro_29_N"/>
</dbReference>
<feature type="signal peptide" evidence="7">
    <location>
        <begin position="1"/>
        <end position="23"/>
    </location>
</feature>
<reference evidence="10" key="1">
    <citation type="submission" date="2021-02" db="EMBL/GenBank/DDBJ databases">
        <authorList>
            <person name="Nowell W R."/>
        </authorList>
    </citation>
    <scope>NUCLEOTIDE SEQUENCE</scope>
</reference>
<dbReference type="PANTHER" id="PTHR10030:SF37">
    <property type="entry name" value="ALPHA-L-FUCOSIDASE-RELATED"/>
    <property type="match status" value="1"/>
</dbReference>
<dbReference type="GO" id="GO:0005764">
    <property type="term" value="C:lysosome"/>
    <property type="evidence" value="ECO:0007669"/>
    <property type="project" value="TreeGrafter"/>
</dbReference>
<dbReference type="EMBL" id="CAJOBG010045206">
    <property type="protein sequence ID" value="CAF4442352.1"/>
    <property type="molecule type" value="Genomic_DNA"/>
</dbReference>
<dbReference type="InterPro" id="IPR017853">
    <property type="entry name" value="GH"/>
</dbReference>
<dbReference type="AlphaFoldDB" id="A0A820RW33"/>
<evidence type="ECO:0000256" key="7">
    <source>
        <dbReference type="SAM" id="SignalP"/>
    </source>
</evidence>
<feature type="transmembrane region" description="Helical" evidence="6">
    <location>
        <begin position="112"/>
        <end position="133"/>
    </location>
</feature>
<comment type="caution">
    <text evidence="10">The sequence shown here is derived from an EMBL/GenBank/DDBJ whole genome shotgun (WGS) entry which is preliminary data.</text>
</comment>
<keyword evidence="6" id="KW-0472">Membrane</keyword>
<keyword evidence="3 7" id="KW-0732">Signal</keyword>
<dbReference type="Proteomes" id="UP000663856">
    <property type="component" value="Unassembled WGS sequence"/>
</dbReference>
<feature type="domain" description="Glycoside hydrolase family 29 N-terminal" evidence="8">
    <location>
        <begin position="21"/>
        <end position="125"/>
    </location>
</feature>
<evidence type="ECO:0000313" key="10">
    <source>
        <dbReference type="EMBL" id="CAF4442352.1"/>
    </source>
</evidence>
<dbReference type="PANTHER" id="PTHR10030">
    <property type="entry name" value="ALPHA-L-FUCOSIDASE"/>
    <property type="match status" value="1"/>
</dbReference>
<dbReference type="Gene3D" id="3.20.20.80">
    <property type="entry name" value="Glycosidases"/>
    <property type="match status" value="1"/>
</dbReference>
<name>A0A820RW33_9BILA</name>
<comment type="similarity">
    <text evidence="1">Belongs to the glycosyl hydrolase 29 family.</text>
</comment>
<dbReference type="Pfam" id="PF01120">
    <property type="entry name" value="Alpha_L_fucos"/>
    <property type="match status" value="1"/>
</dbReference>
<evidence type="ECO:0000256" key="1">
    <source>
        <dbReference type="ARBA" id="ARBA00007951"/>
    </source>
</evidence>
<keyword evidence="6" id="KW-0812">Transmembrane</keyword>
<gene>
    <name evidence="10" type="ORF">OVN521_LOCUS37382</name>
    <name evidence="9" type="ORF">WKI299_LOCUS31000</name>
</gene>
<evidence type="ECO:0000256" key="5">
    <source>
        <dbReference type="ARBA" id="ARBA00023295"/>
    </source>
</evidence>
<dbReference type="SMART" id="SM00812">
    <property type="entry name" value="Alpha_L_fucos"/>
    <property type="match status" value="1"/>
</dbReference>
<dbReference type="EC" id="3.2.1.51" evidence="2"/>
<protein>
    <recommendedName>
        <fullName evidence="2">alpha-L-fucosidase</fullName>
        <ecNumber evidence="2">3.2.1.51</ecNumber>
    </recommendedName>
</protein>
<evidence type="ECO:0000256" key="2">
    <source>
        <dbReference type="ARBA" id="ARBA00012662"/>
    </source>
</evidence>
<dbReference type="EMBL" id="CAJNRF010014077">
    <property type="protein sequence ID" value="CAF2154545.1"/>
    <property type="molecule type" value="Genomic_DNA"/>
</dbReference>
<keyword evidence="11" id="KW-1185">Reference proteome</keyword>